<accession>A0A8K0W5R9</accession>
<keyword evidence="3" id="KW-0698">rRNA processing</keyword>
<dbReference type="GO" id="GO:0006364">
    <property type="term" value="P:rRNA processing"/>
    <property type="evidence" value="ECO:0007669"/>
    <property type="project" value="UniProtKB-KW"/>
</dbReference>
<evidence type="ECO:0000256" key="2">
    <source>
        <dbReference type="ARBA" id="ARBA00006374"/>
    </source>
</evidence>
<dbReference type="Proteomes" id="UP000813461">
    <property type="component" value="Unassembled WGS sequence"/>
</dbReference>
<dbReference type="InterPro" id="IPR010301">
    <property type="entry name" value="RRP1"/>
</dbReference>
<dbReference type="EMBL" id="JAGMVJ010000001">
    <property type="protein sequence ID" value="KAH7095500.1"/>
    <property type="molecule type" value="Genomic_DNA"/>
</dbReference>
<organism evidence="6 7">
    <name type="scientific">Paraphoma chrysanthemicola</name>
    <dbReference type="NCBI Taxonomy" id="798071"/>
    <lineage>
        <taxon>Eukaryota</taxon>
        <taxon>Fungi</taxon>
        <taxon>Dikarya</taxon>
        <taxon>Ascomycota</taxon>
        <taxon>Pezizomycotina</taxon>
        <taxon>Dothideomycetes</taxon>
        <taxon>Pleosporomycetidae</taxon>
        <taxon>Pleosporales</taxon>
        <taxon>Pleosporineae</taxon>
        <taxon>Phaeosphaeriaceae</taxon>
        <taxon>Paraphoma</taxon>
    </lineage>
</organism>
<comment type="subcellular location">
    <subcellularLocation>
        <location evidence="1">Nucleus</location>
    </subcellularLocation>
</comment>
<evidence type="ECO:0000256" key="4">
    <source>
        <dbReference type="ARBA" id="ARBA00023242"/>
    </source>
</evidence>
<reference evidence="6" key="1">
    <citation type="journal article" date="2021" name="Nat. Commun.">
        <title>Genetic determinants of endophytism in the Arabidopsis root mycobiome.</title>
        <authorList>
            <person name="Mesny F."/>
            <person name="Miyauchi S."/>
            <person name="Thiergart T."/>
            <person name="Pickel B."/>
            <person name="Atanasova L."/>
            <person name="Karlsson M."/>
            <person name="Huettel B."/>
            <person name="Barry K.W."/>
            <person name="Haridas S."/>
            <person name="Chen C."/>
            <person name="Bauer D."/>
            <person name="Andreopoulos W."/>
            <person name="Pangilinan J."/>
            <person name="LaButti K."/>
            <person name="Riley R."/>
            <person name="Lipzen A."/>
            <person name="Clum A."/>
            <person name="Drula E."/>
            <person name="Henrissat B."/>
            <person name="Kohler A."/>
            <person name="Grigoriev I.V."/>
            <person name="Martin F.M."/>
            <person name="Hacquard S."/>
        </authorList>
    </citation>
    <scope>NUCLEOTIDE SEQUENCE</scope>
    <source>
        <strain evidence="6">MPI-SDFR-AT-0120</strain>
    </source>
</reference>
<dbReference type="AlphaFoldDB" id="A0A8K0W5R9"/>
<evidence type="ECO:0000256" key="5">
    <source>
        <dbReference type="SAM" id="MobiDB-lite"/>
    </source>
</evidence>
<dbReference type="OrthoDB" id="2019504at2759"/>
<gene>
    <name evidence="6" type="ORF">FB567DRAFT_460427</name>
</gene>
<evidence type="ECO:0008006" key="8">
    <source>
        <dbReference type="Google" id="ProtNLM"/>
    </source>
</evidence>
<evidence type="ECO:0000256" key="3">
    <source>
        <dbReference type="ARBA" id="ARBA00022552"/>
    </source>
</evidence>
<dbReference type="PANTHER" id="PTHR13026:SF0">
    <property type="entry name" value="RIBOSOMAL RNA PROCESSING 1B"/>
    <property type="match status" value="1"/>
</dbReference>
<evidence type="ECO:0000313" key="6">
    <source>
        <dbReference type="EMBL" id="KAH7095500.1"/>
    </source>
</evidence>
<dbReference type="PANTHER" id="PTHR13026">
    <property type="entry name" value="NNP-1 PROTEIN NOVEL NUCLEAR PROTEIN 1 NOP52"/>
    <property type="match status" value="1"/>
</dbReference>
<proteinExistence type="inferred from homology"/>
<dbReference type="Pfam" id="PF05997">
    <property type="entry name" value="Nop52"/>
    <property type="match status" value="1"/>
</dbReference>
<sequence>MASDAQSNPFIRHLTSSDKSVRDQALASLRNFLGAQSQISELELLKLWKGLFYCLWMQDKPVNQQKLSRDLASLVSHLQTPVVLPFIRAFFLTMAREWSHIEALRLDKYLYLIRQYINASFKFLSRQDWNKDTLKQWNEIMEETPLNVSDMKIPNGLRYHVMDIWVDELEKVDGKRWEENPGSQTLETLMKPIDVMLEEGKLKVLRSAARECLDDENLRRWRGLVDESMSDGKEAEDDSEQEWGGFGDD</sequence>
<evidence type="ECO:0000313" key="7">
    <source>
        <dbReference type="Proteomes" id="UP000813461"/>
    </source>
</evidence>
<keyword evidence="4" id="KW-0539">Nucleus</keyword>
<feature type="region of interest" description="Disordered" evidence="5">
    <location>
        <begin position="226"/>
        <end position="249"/>
    </location>
</feature>
<feature type="compositionally biased region" description="Acidic residues" evidence="5">
    <location>
        <begin position="234"/>
        <end position="249"/>
    </location>
</feature>
<comment type="similarity">
    <text evidence="2">Belongs to the RRP1 family.</text>
</comment>
<dbReference type="GO" id="GO:0005634">
    <property type="term" value="C:nucleus"/>
    <property type="evidence" value="ECO:0007669"/>
    <property type="project" value="UniProtKB-SubCell"/>
</dbReference>
<keyword evidence="7" id="KW-1185">Reference proteome</keyword>
<protein>
    <recommendedName>
        <fullName evidence="8">Nucleolar protein NOP52 variant</fullName>
    </recommendedName>
</protein>
<comment type="caution">
    <text evidence="6">The sequence shown here is derived from an EMBL/GenBank/DDBJ whole genome shotgun (WGS) entry which is preliminary data.</text>
</comment>
<evidence type="ECO:0000256" key="1">
    <source>
        <dbReference type="ARBA" id="ARBA00004123"/>
    </source>
</evidence>
<name>A0A8K0W5R9_9PLEO</name>
<dbReference type="GO" id="GO:0030688">
    <property type="term" value="C:preribosome, small subunit precursor"/>
    <property type="evidence" value="ECO:0007669"/>
    <property type="project" value="InterPro"/>
</dbReference>